<keyword evidence="2" id="KW-1185">Reference proteome</keyword>
<proteinExistence type="predicted"/>
<dbReference type="WBParaSite" id="PSU_v2.g13123.t1">
    <property type="protein sequence ID" value="PSU_v2.g13123.t1"/>
    <property type="gene ID" value="PSU_v2.g13123"/>
</dbReference>
<evidence type="ECO:0000313" key="3">
    <source>
        <dbReference type="WBParaSite" id="PSU_v2.g13123.t1"/>
    </source>
</evidence>
<feature type="compositionally biased region" description="Polar residues" evidence="1">
    <location>
        <begin position="1"/>
        <end position="10"/>
    </location>
</feature>
<dbReference type="Proteomes" id="UP000887577">
    <property type="component" value="Unplaced"/>
</dbReference>
<dbReference type="AlphaFoldDB" id="A0A914Y2W8"/>
<sequence length="229" mass="26590">MPGISPTNHGLNRRRPTRRFRRNNKNAVVNNSDHDYVRITWMKLIEGKAKDVKKTNSEKIKEMVLQSENVVEVFDLMIKEGRINITKAEVPKKKSNGIQNSTELLFVPKFLKALQCKGFKKQEIYIKNPQNWYEKMSKYFTSQHTVALVVPDHWDADSAVEIITQMGNIVKCLKVLLPSYRQLLCQNLLAQNITVAICDTIEEYKNAIKNMTENDFHEDNYPSELKFEA</sequence>
<evidence type="ECO:0000313" key="2">
    <source>
        <dbReference type="Proteomes" id="UP000887577"/>
    </source>
</evidence>
<feature type="region of interest" description="Disordered" evidence="1">
    <location>
        <begin position="1"/>
        <end position="25"/>
    </location>
</feature>
<evidence type="ECO:0000256" key="1">
    <source>
        <dbReference type="SAM" id="MobiDB-lite"/>
    </source>
</evidence>
<accession>A0A914Y2W8</accession>
<organism evidence="2 3">
    <name type="scientific">Panagrolaimus superbus</name>
    <dbReference type="NCBI Taxonomy" id="310955"/>
    <lineage>
        <taxon>Eukaryota</taxon>
        <taxon>Metazoa</taxon>
        <taxon>Ecdysozoa</taxon>
        <taxon>Nematoda</taxon>
        <taxon>Chromadorea</taxon>
        <taxon>Rhabditida</taxon>
        <taxon>Tylenchina</taxon>
        <taxon>Panagrolaimomorpha</taxon>
        <taxon>Panagrolaimoidea</taxon>
        <taxon>Panagrolaimidae</taxon>
        <taxon>Panagrolaimus</taxon>
    </lineage>
</organism>
<protein>
    <submittedName>
        <fullName evidence="3">Uncharacterized protein</fullName>
    </submittedName>
</protein>
<reference evidence="3" key="1">
    <citation type="submission" date="2022-11" db="UniProtKB">
        <authorList>
            <consortium name="WormBaseParasite"/>
        </authorList>
    </citation>
    <scope>IDENTIFICATION</scope>
</reference>
<feature type="compositionally biased region" description="Basic residues" evidence="1">
    <location>
        <begin position="11"/>
        <end position="24"/>
    </location>
</feature>
<name>A0A914Y2W8_9BILA</name>